<protein>
    <submittedName>
        <fullName evidence="9">Sugar ABC transporter permease</fullName>
    </submittedName>
</protein>
<dbReference type="GO" id="GO:0055085">
    <property type="term" value="P:transmembrane transport"/>
    <property type="evidence" value="ECO:0007669"/>
    <property type="project" value="InterPro"/>
</dbReference>
<feature type="transmembrane region" description="Helical" evidence="7">
    <location>
        <begin position="12"/>
        <end position="33"/>
    </location>
</feature>
<name>A0A2S4JI00_9SPIO</name>
<evidence type="ECO:0000256" key="1">
    <source>
        <dbReference type="ARBA" id="ARBA00004651"/>
    </source>
</evidence>
<keyword evidence="2 7" id="KW-0813">Transport</keyword>
<evidence type="ECO:0000256" key="4">
    <source>
        <dbReference type="ARBA" id="ARBA00022692"/>
    </source>
</evidence>
<dbReference type="OrthoDB" id="9783714at2"/>
<evidence type="ECO:0000256" key="5">
    <source>
        <dbReference type="ARBA" id="ARBA00022989"/>
    </source>
</evidence>
<dbReference type="PANTHER" id="PTHR43005:SF1">
    <property type="entry name" value="SPERMIDINE_PUTRESCINE TRANSPORT SYSTEM PERMEASE PROTEIN"/>
    <property type="match status" value="1"/>
</dbReference>
<keyword evidence="6 7" id="KW-0472">Membrane</keyword>
<dbReference type="RefSeq" id="WP_103680768.1">
    <property type="nucleotide sequence ID" value="NZ_LPWH01000111.1"/>
</dbReference>
<comment type="subcellular location">
    <subcellularLocation>
        <location evidence="1 7">Cell membrane</location>
        <topology evidence="1 7">Multi-pass membrane protein</topology>
    </subcellularLocation>
</comment>
<dbReference type="GO" id="GO:0005886">
    <property type="term" value="C:plasma membrane"/>
    <property type="evidence" value="ECO:0007669"/>
    <property type="project" value="UniProtKB-SubCell"/>
</dbReference>
<evidence type="ECO:0000313" key="9">
    <source>
        <dbReference type="EMBL" id="POQ99131.1"/>
    </source>
</evidence>
<accession>A0A2S4JI00</accession>
<dbReference type="EMBL" id="LPWH01000111">
    <property type="protein sequence ID" value="POQ99131.1"/>
    <property type="molecule type" value="Genomic_DNA"/>
</dbReference>
<feature type="transmembrane region" description="Helical" evidence="7">
    <location>
        <begin position="108"/>
        <end position="129"/>
    </location>
</feature>
<dbReference type="PROSITE" id="PS50928">
    <property type="entry name" value="ABC_TM1"/>
    <property type="match status" value="1"/>
</dbReference>
<sequence length="292" mass="33418">MRNTDRLAHNAFFYAIFAPALIIILFLTTYPIGTILRDSFYEYDFIRGTRFFVGFDNYRHIIGEELFQRSFQNTVIFTFSASFLEVFLGVLIAFLLYGEFRGKRAASLVIIFPMIISTMVICAIWQIFYHYEIGLFNYLLGLVGAGPVGWLTDRQMALFSVILVDIWQWTPFAFLIIQAGMGSIPRELFEAARIDGARSSQIAFRITLPILSGQILLVLMLRTLDTFRLFDKVYALTGGGPANSTQTLSFFIYREGFSFFNFGRASAASVITLFFVAFLALFYVRKLLREDD</sequence>
<evidence type="ECO:0000313" key="10">
    <source>
        <dbReference type="Proteomes" id="UP000237350"/>
    </source>
</evidence>
<feature type="transmembrane region" description="Helical" evidence="7">
    <location>
        <begin position="158"/>
        <end position="182"/>
    </location>
</feature>
<gene>
    <name evidence="9" type="ORF">AU468_10995</name>
</gene>
<proteinExistence type="inferred from homology"/>
<dbReference type="InterPro" id="IPR035906">
    <property type="entry name" value="MetI-like_sf"/>
</dbReference>
<comment type="caution">
    <text evidence="9">The sequence shown here is derived from an EMBL/GenBank/DDBJ whole genome shotgun (WGS) entry which is preliminary data.</text>
</comment>
<feature type="domain" description="ABC transmembrane type-1" evidence="8">
    <location>
        <begin position="71"/>
        <end position="283"/>
    </location>
</feature>
<feature type="transmembrane region" description="Helical" evidence="7">
    <location>
        <begin position="75"/>
        <end position="96"/>
    </location>
</feature>
<dbReference type="Pfam" id="PF00528">
    <property type="entry name" value="BPD_transp_1"/>
    <property type="match status" value="1"/>
</dbReference>
<comment type="similarity">
    <text evidence="7">Belongs to the binding-protein-dependent transport system permease family.</text>
</comment>
<keyword evidence="5 7" id="KW-1133">Transmembrane helix</keyword>
<dbReference type="Gene3D" id="1.10.3720.10">
    <property type="entry name" value="MetI-like"/>
    <property type="match status" value="1"/>
</dbReference>
<evidence type="ECO:0000259" key="8">
    <source>
        <dbReference type="PROSITE" id="PS50928"/>
    </source>
</evidence>
<feature type="transmembrane region" description="Helical" evidence="7">
    <location>
        <begin position="265"/>
        <end position="284"/>
    </location>
</feature>
<dbReference type="PANTHER" id="PTHR43005">
    <property type="entry name" value="BLR7065 PROTEIN"/>
    <property type="match status" value="1"/>
</dbReference>
<evidence type="ECO:0000256" key="2">
    <source>
        <dbReference type="ARBA" id="ARBA00022448"/>
    </source>
</evidence>
<organism evidence="9 10">
    <name type="scientific">Alkalispirochaeta sphaeroplastigenens</name>
    <dbReference type="NCBI Taxonomy" id="1187066"/>
    <lineage>
        <taxon>Bacteria</taxon>
        <taxon>Pseudomonadati</taxon>
        <taxon>Spirochaetota</taxon>
        <taxon>Spirochaetia</taxon>
        <taxon>Spirochaetales</taxon>
        <taxon>Spirochaetaceae</taxon>
        <taxon>Alkalispirochaeta</taxon>
    </lineage>
</organism>
<dbReference type="SUPFAM" id="SSF161098">
    <property type="entry name" value="MetI-like"/>
    <property type="match status" value="1"/>
</dbReference>
<evidence type="ECO:0000256" key="7">
    <source>
        <dbReference type="RuleBase" id="RU363032"/>
    </source>
</evidence>
<dbReference type="InterPro" id="IPR000515">
    <property type="entry name" value="MetI-like"/>
</dbReference>
<keyword evidence="4 7" id="KW-0812">Transmembrane</keyword>
<keyword evidence="10" id="KW-1185">Reference proteome</keyword>
<evidence type="ECO:0000256" key="6">
    <source>
        <dbReference type="ARBA" id="ARBA00023136"/>
    </source>
</evidence>
<evidence type="ECO:0000256" key="3">
    <source>
        <dbReference type="ARBA" id="ARBA00022475"/>
    </source>
</evidence>
<dbReference type="AlphaFoldDB" id="A0A2S4JI00"/>
<dbReference type="CDD" id="cd06261">
    <property type="entry name" value="TM_PBP2"/>
    <property type="match status" value="1"/>
</dbReference>
<feature type="transmembrane region" description="Helical" evidence="7">
    <location>
        <begin position="202"/>
        <end position="221"/>
    </location>
</feature>
<keyword evidence="3" id="KW-1003">Cell membrane</keyword>
<dbReference type="Proteomes" id="UP000237350">
    <property type="component" value="Unassembled WGS sequence"/>
</dbReference>
<reference evidence="10" key="1">
    <citation type="submission" date="2015-12" db="EMBL/GenBank/DDBJ databases">
        <authorList>
            <person name="Lodha T.D."/>
            <person name="Chintalapati S."/>
            <person name="Chintalapati V.R."/>
            <person name="Sravanthi T."/>
        </authorList>
    </citation>
    <scope>NUCLEOTIDE SEQUENCE [LARGE SCALE GENOMIC DNA]</scope>
    <source>
        <strain evidence="10">JC133</strain>
    </source>
</reference>